<dbReference type="GO" id="GO:0007165">
    <property type="term" value="P:signal transduction"/>
    <property type="evidence" value="ECO:0007669"/>
    <property type="project" value="UniProtKB-KW"/>
</dbReference>
<keyword evidence="7" id="KW-1133">Transmembrane helix</keyword>
<evidence type="ECO:0000256" key="3">
    <source>
        <dbReference type="ARBA" id="ARBA00023136"/>
    </source>
</evidence>
<feature type="domain" description="Methyl-accepting transducer" evidence="8">
    <location>
        <begin position="270"/>
        <end position="513"/>
    </location>
</feature>
<dbReference type="InterPro" id="IPR004090">
    <property type="entry name" value="Chemotax_Me-accpt_rcpt"/>
</dbReference>
<dbReference type="CDD" id="cd06225">
    <property type="entry name" value="HAMP"/>
    <property type="match status" value="1"/>
</dbReference>
<dbReference type="SMART" id="SM00304">
    <property type="entry name" value="HAMP"/>
    <property type="match status" value="1"/>
</dbReference>
<evidence type="ECO:0000256" key="6">
    <source>
        <dbReference type="PROSITE-ProRule" id="PRU00284"/>
    </source>
</evidence>
<dbReference type="RefSeq" id="WP_123065809.1">
    <property type="nucleotide sequence ID" value="NZ_RIAS01000011.1"/>
</dbReference>
<evidence type="ECO:0000259" key="9">
    <source>
        <dbReference type="PROSITE" id="PS50885"/>
    </source>
</evidence>
<feature type="transmembrane region" description="Helical" evidence="7">
    <location>
        <begin position="189"/>
        <end position="211"/>
    </location>
</feature>
<comment type="similarity">
    <text evidence="5">Belongs to the methyl-accepting chemotaxis (MCP) protein family.</text>
</comment>
<dbReference type="PROSITE" id="PS50111">
    <property type="entry name" value="CHEMOTAXIS_TRANSDUC_2"/>
    <property type="match status" value="1"/>
</dbReference>
<dbReference type="AlphaFoldDB" id="A0A5M9WWQ9"/>
<dbReference type="PRINTS" id="PR00260">
    <property type="entry name" value="CHEMTRNSDUCR"/>
</dbReference>
<keyword evidence="2" id="KW-1003">Cell membrane</keyword>
<feature type="domain" description="HAMP" evidence="9">
    <location>
        <begin position="213"/>
        <end position="265"/>
    </location>
</feature>
<dbReference type="SUPFAM" id="SSF58104">
    <property type="entry name" value="Methyl-accepting chemotaxis protein (MCP) signaling domain"/>
    <property type="match status" value="1"/>
</dbReference>
<dbReference type="Gene3D" id="1.10.287.950">
    <property type="entry name" value="Methyl-accepting chemotaxis protein"/>
    <property type="match status" value="1"/>
</dbReference>
<dbReference type="GO" id="GO:0006935">
    <property type="term" value="P:chemotaxis"/>
    <property type="evidence" value="ECO:0007669"/>
    <property type="project" value="InterPro"/>
</dbReference>
<dbReference type="FunFam" id="1.10.287.950:FF:000001">
    <property type="entry name" value="Methyl-accepting chemotaxis sensory transducer"/>
    <property type="match status" value="1"/>
</dbReference>
<evidence type="ECO:0000313" key="10">
    <source>
        <dbReference type="EMBL" id="KAA8786066.1"/>
    </source>
</evidence>
<dbReference type="InterPro" id="IPR003660">
    <property type="entry name" value="HAMP_dom"/>
</dbReference>
<name>A0A5M9WWQ9_PAEAM</name>
<comment type="subcellular location">
    <subcellularLocation>
        <location evidence="1">Cell membrane</location>
    </subcellularLocation>
</comment>
<evidence type="ECO:0000313" key="11">
    <source>
        <dbReference type="Proteomes" id="UP000323664"/>
    </source>
</evidence>
<dbReference type="PROSITE" id="PS50885">
    <property type="entry name" value="HAMP"/>
    <property type="match status" value="1"/>
</dbReference>
<evidence type="ECO:0000256" key="4">
    <source>
        <dbReference type="ARBA" id="ARBA00023224"/>
    </source>
</evidence>
<evidence type="ECO:0000259" key="8">
    <source>
        <dbReference type="PROSITE" id="PS50111"/>
    </source>
</evidence>
<comment type="caution">
    <text evidence="10">The sequence shown here is derived from an EMBL/GenBank/DDBJ whole genome shotgun (WGS) entry which is preliminary data.</text>
</comment>
<reference evidence="10 11" key="1">
    <citation type="journal article" date="2019" name="J. Ind. Microbiol. Biotechnol.">
        <title>Paenibacillus amylolyticus 27C64 has a diverse set of carbohydrate-active enzymes and complete pectin deconstruction system.</title>
        <authorList>
            <person name="Keggi C."/>
            <person name="Doran-Peterson J."/>
        </authorList>
    </citation>
    <scope>NUCLEOTIDE SEQUENCE [LARGE SCALE GENOMIC DNA]</scope>
    <source>
        <strain evidence="10 11">27C64</strain>
    </source>
</reference>
<dbReference type="OrthoDB" id="358716at2"/>
<dbReference type="InterPro" id="IPR004089">
    <property type="entry name" value="MCPsignal_dom"/>
</dbReference>
<accession>A0A5M9WWQ9</accession>
<dbReference type="Pfam" id="PF12729">
    <property type="entry name" value="4HB_MCP_1"/>
    <property type="match status" value="1"/>
</dbReference>
<dbReference type="GO" id="GO:0004888">
    <property type="term" value="F:transmembrane signaling receptor activity"/>
    <property type="evidence" value="ECO:0007669"/>
    <property type="project" value="InterPro"/>
</dbReference>
<dbReference type="EMBL" id="RIAS01000011">
    <property type="protein sequence ID" value="KAA8786066.1"/>
    <property type="molecule type" value="Genomic_DNA"/>
</dbReference>
<gene>
    <name evidence="10" type="ORF">EC604_19695</name>
</gene>
<dbReference type="SMART" id="SM00283">
    <property type="entry name" value="MA"/>
    <property type="match status" value="1"/>
</dbReference>
<dbReference type="InterPro" id="IPR024478">
    <property type="entry name" value="HlyB_4HB_MCP"/>
</dbReference>
<keyword evidence="7" id="KW-0812">Transmembrane</keyword>
<dbReference type="PANTHER" id="PTHR32089">
    <property type="entry name" value="METHYL-ACCEPTING CHEMOTAXIS PROTEIN MCPB"/>
    <property type="match status" value="1"/>
</dbReference>
<dbReference type="GO" id="GO:0005886">
    <property type="term" value="C:plasma membrane"/>
    <property type="evidence" value="ECO:0007669"/>
    <property type="project" value="UniProtKB-SubCell"/>
</dbReference>
<feature type="transmembrane region" description="Helical" evidence="7">
    <location>
        <begin position="13"/>
        <end position="35"/>
    </location>
</feature>
<dbReference type="PANTHER" id="PTHR32089:SF112">
    <property type="entry name" value="LYSOZYME-LIKE PROTEIN-RELATED"/>
    <property type="match status" value="1"/>
</dbReference>
<keyword evidence="4 6" id="KW-0807">Transducer</keyword>
<evidence type="ECO:0000256" key="1">
    <source>
        <dbReference type="ARBA" id="ARBA00004236"/>
    </source>
</evidence>
<organism evidence="10 11">
    <name type="scientific">Paenibacillus amylolyticus</name>
    <dbReference type="NCBI Taxonomy" id="1451"/>
    <lineage>
        <taxon>Bacteria</taxon>
        <taxon>Bacillati</taxon>
        <taxon>Bacillota</taxon>
        <taxon>Bacilli</taxon>
        <taxon>Bacillales</taxon>
        <taxon>Paenibacillaceae</taxon>
        <taxon>Paenibacillus</taxon>
    </lineage>
</organism>
<dbReference type="Proteomes" id="UP000323664">
    <property type="component" value="Unassembled WGS sequence"/>
</dbReference>
<evidence type="ECO:0000256" key="2">
    <source>
        <dbReference type="ARBA" id="ARBA00022475"/>
    </source>
</evidence>
<keyword evidence="3 7" id="KW-0472">Membrane</keyword>
<protein>
    <submittedName>
        <fullName evidence="10">Methyl-accepting chemotaxis protein</fullName>
    </submittedName>
</protein>
<evidence type="ECO:0000256" key="7">
    <source>
        <dbReference type="SAM" id="Phobius"/>
    </source>
</evidence>
<proteinExistence type="inferred from homology"/>
<dbReference type="Pfam" id="PF00015">
    <property type="entry name" value="MCPsignal"/>
    <property type="match status" value="1"/>
</dbReference>
<sequence length="530" mass="56949">MKWFGNLKTATKIISAFLVVSLILAILGVYSIATLRSTNEHMKEMYNNNLMSVKDLSGAQMNYQRMRVNIRDLNFEKSAAEQNRIVDNINNIKASIQNQIDGYRPLATTPEESELLSKFDTQYSNYMRIFEQGIELAKSDDDQGFIVFLKDTLKPPGDEALATMGGLVDLNVKLAGENNMKSEAAYTSAFTVTVVLVIGSIIFSIIIGFVISRSISRPLMAMLGLATEVSNGNLTLKSDISSKDEVGQLASALNRMVDNLRELINNIVMNSQSVAASSEQISASTQEIASTSTSQSGEAANISELFKELSLAINSVAASAEEAAELSNDTVKTARAGGHVVQTSLEGMQAVNMKMAKLEEDSRKIGDIIEVIDDIAEQTNLLALNAAIEAARAGEQGRGFAVVADEVRKLAERSGEATKEITTIIKVMQENTRQSVQAVSDSVEQSSKTGQAFDQIIEMVNNSSQKVNEIAAACEEEAAQAAEVMSSVESISASSEESAAASEETAATCQSLAHLAEELANSAAAFKTQS</sequence>
<dbReference type="Pfam" id="PF00672">
    <property type="entry name" value="HAMP"/>
    <property type="match status" value="1"/>
</dbReference>
<evidence type="ECO:0000256" key="5">
    <source>
        <dbReference type="ARBA" id="ARBA00029447"/>
    </source>
</evidence>